<feature type="non-terminal residue" evidence="1">
    <location>
        <position position="94"/>
    </location>
</feature>
<dbReference type="AlphaFoldDB" id="A0A9D1T1G9"/>
<organism evidence="1 2">
    <name type="scientific">Candidatus Spyradosoma merdigallinarum</name>
    <dbReference type="NCBI Taxonomy" id="2840950"/>
    <lineage>
        <taxon>Bacteria</taxon>
        <taxon>Pseudomonadati</taxon>
        <taxon>Verrucomicrobiota</taxon>
        <taxon>Opitutia</taxon>
        <taxon>Opitutia incertae sedis</taxon>
        <taxon>Candidatus Spyradosoma</taxon>
    </lineage>
</organism>
<name>A0A9D1T1G9_9BACT</name>
<proteinExistence type="predicted"/>
<comment type="caution">
    <text evidence="1">The sequence shown here is derived from an EMBL/GenBank/DDBJ whole genome shotgun (WGS) entry which is preliminary data.</text>
</comment>
<gene>
    <name evidence="1" type="ORF">IAC75_05430</name>
</gene>
<dbReference type="Proteomes" id="UP000886812">
    <property type="component" value="Unassembled WGS sequence"/>
</dbReference>
<evidence type="ECO:0000313" key="1">
    <source>
        <dbReference type="EMBL" id="HIV04570.1"/>
    </source>
</evidence>
<dbReference type="EMBL" id="DVOG01000141">
    <property type="protein sequence ID" value="HIV04570.1"/>
    <property type="molecule type" value="Genomic_DNA"/>
</dbReference>
<sequence>MGDTERQTADFITGVSAAACGAAFARLLRAETPLTLLVGKNLGRVEVLAEDGVFFSREIFGGGNVVPAKAKEAREAAAFLIRGLPEAPAEEDAS</sequence>
<protein>
    <submittedName>
        <fullName evidence="1">Uncharacterized protein</fullName>
    </submittedName>
</protein>
<accession>A0A9D1T1G9</accession>
<evidence type="ECO:0000313" key="2">
    <source>
        <dbReference type="Proteomes" id="UP000886812"/>
    </source>
</evidence>
<reference evidence="1" key="2">
    <citation type="journal article" date="2021" name="PeerJ">
        <title>Extensive microbial diversity within the chicken gut microbiome revealed by metagenomics and culture.</title>
        <authorList>
            <person name="Gilroy R."/>
            <person name="Ravi A."/>
            <person name="Getino M."/>
            <person name="Pursley I."/>
            <person name="Horton D.L."/>
            <person name="Alikhan N.F."/>
            <person name="Baker D."/>
            <person name="Gharbi K."/>
            <person name="Hall N."/>
            <person name="Watson M."/>
            <person name="Adriaenssens E.M."/>
            <person name="Foster-Nyarko E."/>
            <person name="Jarju S."/>
            <person name="Secka A."/>
            <person name="Antonio M."/>
            <person name="Oren A."/>
            <person name="Chaudhuri R.R."/>
            <person name="La Ragione R."/>
            <person name="Hildebrand F."/>
            <person name="Pallen M.J."/>
        </authorList>
    </citation>
    <scope>NUCLEOTIDE SEQUENCE</scope>
    <source>
        <strain evidence="1">10669</strain>
    </source>
</reference>
<reference evidence="1" key="1">
    <citation type="submission" date="2020-10" db="EMBL/GenBank/DDBJ databases">
        <authorList>
            <person name="Gilroy R."/>
        </authorList>
    </citation>
    <scope>NUCLEOTIDE SEQUENCE</scope>
    <source>
        <strain evidence="1">10669</strain>
    </source>
</reference>